<dbReference type="RefSeq" id="WP_012960541.1">
    <property type="nucleotide sequence ID" value="NC_013791.2"/>
</dbReference>
<proteinExistence type="predicted"/>
<dbReference type="Proteomes" id="UP000001544">
    <property type="component" value="Chromosome"/>
</dbReference>
<dbReference type="AlphaFoldDB" id="D3FZM6"/>
<keyword evidence="2" id="KW-1185">Reference proteome</keyword>
<dbReference type="HOGENOM" id="CLU_2582435_0_0_9"/>
<organism evidence="1 2">
    <name type="scientific">Alkalihalophilus pseudofirmus (strain ATCC BAA-2126 / JCM 17055 / OF4)</name>
    <name type="common">Bacillus pseudofirmus</name>
    <dbReference type="NCBI Taxonomy" id="398511"/>
    <lineage>
        <taxon>Bacteria</taxon>
        <taxon>Bacillati</taxon>
        <taxon>Bacillota</taxon>
        <taxon>Bacilli</taxon>
        <taxon>Bacillales</taxon>
        <taxon>Bacillaceae</taxon>
        <taxon>Alkalihalophilus</taxon>
    </lineage>
</organism>
<sequence length="80" mass="9162">MGIATSRISVDVVRTSDYYTKVIRDYEDLVKKNITKIVDIAAMQGIKLGKHLCFRLGIENENIYAFEVNKRAFIKLGPLR</sequence>
<dbReference type="STRING" id="398511.BpOF4_06030"/>
<accession>D3FZM6</accession>
<dbReference type="KEGG" id="bpf:BpOF4_06030"/>
<protein>
    <submittedName>
        <fullName evidence="1">Uncharacterized protein</fullName>
    </submittedName>
</protein>
<reference evidence="1 2" key="1">
    <citation type="journal article" date="2011" name="Environ. Microbiol.">
        <title>Genome of alkaliphilic Bacillus pseudofirmus OF4 reveals adaptations that support the ability to grow in an external pH range from 7.5 to 11.4.</title>
        <authorList>
            <person name="Janto B."/>
            <person name="Ahmed A."/>
            <person name="Ito M."/>
            <person name="Liu J."/>
            <person name="Hicks D.B."/>
            <person name="Pagni S."/>
            <person name="Fackelmayer O.J."/>
            <person name="Smith T.A."/>
            <person name="Earl J."/>
            <person name="Elbourne L.D."/>
            <person name="Hassan K."/>
            <person name="Paulsen I.T."/>
            <person name="Kolsto A.B."/>
            <person name="Tourasse N.J."/>
            <person name="Ehrlich G.D."/>
            <person name="Boissy R."/>
            <person name="Ivey D.M."/>
            <person name="Li G."/>
            <person name="Xue Y."/>
            <person name="Ma Y."/>
            <person name="Hu F.Z."/>
            <person name="Krulwich T.A."/>
        </authorList>
    </citation>
    <scope>NUCLEOTIDE SEQUENCE [LARGE SCALE GENOMIC DNA]</scope>
    <source>
        <strain evidence="2">ATCC BAA-2126 / JCM 17055 / OF4</strain>
    </source>
</reference>
<evidence type="ECO:0000313" key="2">
    <source>
        <dbReference type="Proteomes" id="UP000001544"/>
    </source>
</evidence>
<dbReference type="EMBL" id="CP001878">
    <property type="protein sequence ID" value="ADC49268.1"/>
    <property type="molecule type" value="Genomic_DNA"/>
</dbReference>
<evidence type="ECO:0000313" key="1">
    <source>
        <dbReference type="EMBL" id="ADC49268.1"/>
    </source>
</evidence>
<name>D3FZM6_ALKPO</name>
<gene>
    <name evidence="1" type="ordered locus">BpOF4_06030</name>
</gene>